<reference evidence="2" key="1">
    <citation type="submission" date="2021-02" db="EMBL/GenBank/DDBJ databases">
        <authorList>
            <person name="Nowell W R."/>
        </authorList>
    </citation>
    <scope>NUCLEOTIDE SEQUENCE</scope>
</reference>
<feature type="non-terminal residue" evidence="2">
    <location>
        <position position="151"/>
    </location>
</feature>
<gene>
    <name evidence="2" type="ORF">UJA718_LOCUS40774</name>
</gene>
<dbReference type="EMBL" id="CAJOBP010046053">
    <property type="protein sequence ID" value="CAF4789591.1"/>
    <property type="molecule type" value="Genomic_DNA"/>
</dbReference>
<name>A0A821NNE8_9BILA</name>
<evidence type="ECO:0000256" key="1">
    <source>
        <dbReference type="SAM" id="MobiDB-lite"/>
    </source>
</evidence>
<feature type="compositionally biased region" description="Acidic residues" evidence="1">
    <location>
        <begin position="16"/>
        <end position="29"/>
    </location>
</feature>
<feature type="non-terminal residue" evidence="2">
    <location>
        <position position="1"/>
    </location>
</feature>
<feature type="compositionally biased region" description="Pro residues" evidence="1">
    <location>
        <begin position="46"/>
        <end position="67"/>
    </location>
</feature>
<proteinExistence type="predicted"/>
<dbReference type="AlphaFoldDB" id="A0A821NNE8"/>
<protein>
    <submittedName>
        <fullName evidence="2">Uncharacterized protein</fullName>
    </submittedName>
</protein>
<comment type="caution">
    <text evidence="2">The sequence shown here is derived from an EMBL/GenBank/DDBJ whole genome shotgun (WGS) entry which is preliminary data.</text>
</comment>
<keyword evidence="3" id="KW-1185">Reference proteome</keyword>
<evidence type="ECO:0000313" key="2">
    <source>
        <dbReference type="EMBL" id="CAF4789591.1"/>
    </source>
</evidence>
<feature type="region of interest" description="Disordered" evidence="1">
    <location>
        <begin position="1"/>
        <end position="96"/>
    </location>
</feature>
<dbReference type="Proteomes" id="UP000663873">
    <property type="component" value="Unassembled WGS sequence"/>
</dbReference>
<accession>A0A821NNE8</accession>
<feature type="compositionally biased region" description="Basic and acidic residues" evidence="1">
    <location>
        <begin position="1"/>
        <end position="15"/>
    </location>
</feature>
<organism evidence="2 3">
    <name type="scientific">Rotaria socialis</name>
    <dbReference type="NCBI Taxonomy" id="392032"/>
    <lineage>
        <taxon>Eukaryota</taxon>
        <taxon>Metazoa</taxon>
        <taxon>Spiralia</taxon>
        <taxon>Gnathifera</taxon>
        <taxon>Rotifera</taxon>
        <taxon>Eurotatoria</taxon>
        <taxon>Bdelloidea</taxon>
        <taxon>Philodinida</taxon>
        <taxon>Philodinidae</taxon>
        <taxon>Rotaria</taxon>
    </lineage>
</organism>
<sequence>DAKATIKTSIEHPTLEEEEGEIKDDDNEKEEEHQHHNNSSQIESEPQPPPAIPEPPPAPSLPPPPSPTKKAPNKNVAKQNKKPGAPKKRKMDQIKIEPIQDDDIYNSTLAKRKKIATNLNQAATNSDIQPIQTFNLLDSLPEQIRSPPKLY</sequence>
<evidence type="ECO:0000313" key="3">
    <source>
        <dbReference type="Proteomes" id="UP000663873"/>
    </source>
</evidence>
<feature type="compositionally biased region" description="Basic residues" evidence="1">
    <location>
        <begin position="79"/>
        <end position="90"/>
    </location>
</feature>